<evidence type="ECO:0000313" key="19">
    <source>
        <dbReference type="Proteomes" id="UP001230268"/>
    </source>
</evidence>
<dbReference type="GO" id="GO:0033588">
    <property type="term" value="C:elongator holoenzyme complex"/>
    <property type="evidence" value="ECO:0007669"/>
    <property type="project" value="TreeGrafter"/>
</dbReference>
<evidence type="ECO:0000256" key="6">
    <source>
        <dbReference type="ARBA" id="ARBA00022679"/>
    </source>
</evidence>
<evidence type="ECO:0000256" key="8">
    <source>
        <dbReference type="ARBA" id="ARBA00022694"/>
    </source>
</evidence>
<dbReference type="PANTHER" id="PTHR11135:SF2">
    <property type="entry name" value="ELONGATOR COMPLEX PROTEIN 3"/>
    <property type="match status" value="1"/>
</dbReference>
<comment type="similarity">
    <text evidence="3">Belongs to the ELP3 family.</text>
</comment>
<dbReference type="InterPro" id="IPR006638">
    <property type="entry name" value="Elp3/MiaA/NifB-like_rSAM"/>
</dbReference>
<comment type="cofactor">
    <cofactor evidence="1">
        <name>[4Fe-4S] cluster</name>
        <dbReference type="ChEBI" id="CHEBI:49883"/>
    </cofactor>
</comment>
<evidence type="ECO:0000256" key="15">
    <source>
        <dbReference type="ARBA" id="ARBA00047372"/>
    </source>
</evidence>
<sequence>MFTKLCCNVDDALVDQRLLDAEGELASQKGGDRLNVDIGATRESLESSGKIVVTATQAENFKAVDWSFVEGLEFGTTAMDGADVAVGENPSSAHLPVASPSIKYQNRVATNKRRGNKRDVGLPRLDEKETTTSEGSEGRQASQDADDTGYADLHHEGDDEEEEYDDDIPPGDLGSSGDSDDMMGMSESDEEMRNFFPATRPGFKEVAGKVARVTRADFDDDNRRRHLECFARSMESWKNFEVRHKNEQAQFSLSALHFDRYRDIFVDIDVNTLSSLDQFIYHLLTSSEDVSDQATLNSLMAKLRRKFHIAPSKRDIFERLLELQRQADMRANNGEKVDEVGATVAVKPAGEDEHDAERSKSVKYDSKMQHLLRIKGTRSNSGVVVITVLTAPGNFSCPNDCHYCPNEPGQPRSYLSTEPAVLRANQNSFDPVKQFYDRAMTLYRNGHVIDKIEILVLGGTWSGYPRKYQEDFCRDLYYAANIFPGPIETARPPKSIEEEQDLNEKGECRIIGLTLETRPDRITPREIKNLRKFGCTRVQLGIQHVNDEVLEYVNRGHTVADTMKALYLLKENCYKVDIHIMPDLPSSNPDMDLEMFAKILSDEGLQADQWKIYPCEVAPFSKIEEWHREGKYVPYFDTDPSLMTNLLMRVKRSVHPWIRINRLVRDIPNPSIIAGTNVTNMRQLLMTYMMKRSIACHCIRCREVKAGNVSLEAKLMVRQYETTGGTEFFLSYETQDESKIFGFLRLRLSNSRKFDPKKSLYRCLVNCAFIRELHVYGVVVAHGKSVNEKTPWQHRGIGASLLLASEIIAAAKGFSKMAVIAGIGTREYYAKHGYEIEDTFMTKYLSPKSIRERYRNQKTQGSIRVPHVIKINVIDLNDAVETLRLPLPEAHQGKNPPPPVFEETFGEYYCINVKRFLRFARANRRNFKDYTREKILIIDELLGKVDTALEYLEEHIRFLQDRPVFVASVAFFSIVFMMKLRNRTV</sequence>
<keyword evidence="9" id="KW-0479">Metal-binding</keyword>
<evidence type="ECO:0000256" key="13">
    <source>
        <dbReference type="ARBA" id="ARBA00023315"/>
    </source>
</evidence>
<dbReference type="Pfam" id="PF04055">
    <property type="entry name" value="Radical_SAM"/>
    <property type="match status" value="1"/>
</dbReference>
<dbReference type="SMART" id="SM00729">
    <property type="entry name" value="Elp3"/>
    <property type="match status" value="1"/>
</dbReference>
<comment type="catalytic activity">
    <reaction evidence="15">
        <text>uridine(34) in tRNA + acetyl-CoA + S-adenosyl-L-methionine + H2O = 5-(carboxymethyl)uridine(34) in tRNA + 5'-deoxyadenosine + L-methionine + CoA + 2 H(+)</text>
        <dbReference type="Rhea" id="RHEA:61020"/>
        <dbReference type="Rhea" id="RHEA-COMP:10407"/>
        <dbReference type="Rhea" id="RHEA-COMP:11727"/>
        <dbReference type="ChEBI" id="CHEBI:15377"/>
        <dbReference type="ChEBI" id="CHEBI:15378"/>
        <dbReference type="ChEBI" id="CHEBI:17319"/>
        <dbReference type="ChEBI" id="CHEBI:57287"/>
        <dbReference type="ChEBI" id="CHEBI:57288"/>
        <dbReference type="ChEBI" id="CHEBI:57844"/>
        <dbReference type="ChEBI" id="CHEBI:59789"/>
        <dbReference type="ChEBI" id="CHEBI:65315"/>
        <dbReference type="ChEBI" id="CHEBI:74882"/>
        <dbReference type="EC" id="2.3.1.311"/>
    </reaction>
    <physiologicalReaction direction="left-to-right" evidence="15">
        <dbReference type="Rhea" id="RHEA:61021"/>
    </physiologicalReaction>
</comment>
<evidence type="ECO:0000256" key="9">
    <source>
        <dbReference type="ARBA" id="ARBA00022723"/>
    </source>
</evidence>
<dbReference type="InterPro" id="IPR058240">
    <property type="entry name" value="rSAM_sf"/>
</dbReference>
<dbReference type="GO" id="GO:0002926">
    <property type="term" value="P:tRNA wobble base 5-methoxycarbonylmethyl-2-thiouridinylation"/>
    <property type="evidence" value="ECO:0007669"/>
    <property type="project" value="TreeGrafter"/>
</dbReference>
<evidence type="ECO:0000256" key="2">
    <source>
        <dbReference type="ARBA" id="ARBA00005217"/>
    </source>
</evidence>
<keyword evidence="13" id="KW-0012">Acyltransferase</keyword>
<dbReference type="GO" id="GO:0051539">
    <property type="term" value="F:4 iron, 4 sulfur cluster binding"/>
    <property type="evidence" value="ECO:0007669"/>
    <property type="project" value="UniProtKB-KW"/>
</dbReference>
<keyword evidence="10" id="KW-0694">RNA-binding</keyword>
<keyword evidence="8" id="KW-0819">tRNA processing</keyword>
<keyword evidence="11" id="KW-0408">Iron</keyword>
<dbReference type="GO" id="GO:0005737">
    <property type="term" value="C:cytoplasm"/>
    <property type="evidence" value="ECO:0007669"/>
    <property type="project" value="TreeGrafter"/>
</dbReference>
<keyword evidence="4" id="KW-0004">4Fe-4S</keyword>
<dbReference type="PROSITE" id="PS51918">
    <property type="entry name" value="RADICAL_SAM"/>
    <property type="match status" value="1"/>
</dbReference>
<feature type="compositionally biased region" description="Acidic residues" evidence="16">
    <location>
        <begin position="158"/>
        <end position="169"/>
    </location>
</feature>
<dbReference type="Gene3D" id="3.20.20.70">
    <property type="entry name" value="Aldolase class I"/>
    <property type="match status" value="1"/>
</dbReference>
<name>A0AAD8PEJ3_BABGI</name>
<evidence type="ECO:0000256" key="1">
    <source>
        <dbReference type="ARBA" id="ARBA00001966"/>
    </source>
</evidence>
<dbReference type="FunFam" id="3.80.30.20:FF:000011">
    <property type="entry name" value="Elongator complex"/>
    <property type="match status" value="1"/>
</dbReference>
<evidence type="ECO:0000256" key="11">
    <source>
        <dbReference type="ARBA" id="ARBA00023004"/>
    </source>
</evidence>
<dbReference type="SFLD" id="SFLDG01086">
    <property type="entry name" value="elongater_protein-like"/>
    <property type="match status" value="1"/>
</dbReference>
<keyword evidence="7" id="KW-0949">S-adenosyl-L-methionine</keyword>
<evidence type="ECO:0000256" key="3">
    <source>
        <dbReference type="ARBA" id="ARBA00005494"/>
    </source>
</evidence>
<evidence type="ECO:0000256" key="12">
    <source>
        <dbReference type="ARBA" id="ARBA00023014"/>
    </source>
</evidence>
<feature type="compositionally biased region" description="Basic and acidic residues" evidence="16">
    <location>
        <begin position="117"/>
        <end position="131"/>
    </location>
</feature>
<dbReference type="AlphaFoldDB" id="A0AAD8PEJ3"/>
<dbReference type="SUPFAM" id="SSF55729">
    <property type="entry name" value="Acyl-CoA N-acyltransferases (Nat)"/>
    <property type="match status" value="1"/>
</dbReference>
<feature type="domain" description="Radical SAM core" evidence="17">
    <location>
        <begin position="380"/>
        <end position="659"/>
    </location>
</feature>
<keyword evidence="19" id="KW-1185">Reference proteome</keyword>
<dbReference type="Pfam" id="PF16199">
    <property type="entry name" value="Radical_SAM_C"/>
    <property type="match status" value="1"/>
</dbReference>
<dbReference type="Proteomes" id="UP001230268">
    <property type="component" value="Unassembled WGS sequence"/>
</dbReference>
<keyword evidence="5" id="KW-0820">tRNA-binding</keyword>
<evidence type="ECO:0000256" key="10">
    <source>
        <dbReference type="ARBA" id="ARBA00022884"/>
    </source>
</evidence>
<feature type="compositionally biased region" description="Low complexity" evidence="16">
    <location>
        <begin position="171"/>
        <end position="186"/>
    </location>
</feature>
<dbReference type="SUPFAM" id="SSF102114">
    <property type="entry name" value="Radical SAM enzymes"/>
    <property type="match status" value="1"/>
</dbReference>
<keyword evidence="12" id="KW-0411">Iron-sulfur</keyword>
<comment type="caution">
    <text evidence="18">The sequence shown here is derived from an EMBL/GenBank/DDBJ whole genome shotgun (WGS) entry which is preliminary data.</text>
</comment>
<dbReference type="EC" id="2.3.1.311" evidence="14"/>
<accession>A0AAD8PEJ3</accession>
<evidence type="ECO:0000256" key="16">
    <source>
        <dbReference type="SAM" id="MobiDB-lite"/>
    </source>
</evidence>
<evidence type="ECO:0000313" key="18">
    <source>
        <dbReference type="EMBL" id="KAK1443898.1"/>
    </source>
</evidence>
<dbReference type="InterPro" id="IPR039661">
    <property type="entry name" value="ELP3"/>
</dbReference>
<dbReference type="PANTHER" id="PTHR11135">
    <property type="entry name" value="HISTONE ACETYLTRANSFERASE-RELATED"/>
    <property type="match status" value="1"/>
</dbReference>
<evidence type="ECO:0000256" key="5">
    <source>
        <dbReference type="ARBA" id="ARBA00022555"/>
    </source>
</evidence>
<dbReference type="InterPro" id="IPR016181">
    <property type="entry name" value="Acyl_CoA_acyltransferase"/>
</dbReference>
<dbReference type="InterPro" id="IPR032432">
    <property type="entry name" value="Radical_SAM_C"/>
</dbReference>
<dbReference type="NCBIfam" id="TIGR01211">
    <property type="entry name" value="ELP3"/>
    <property type="match status" value="1"/>
</dbReference>
<dbReference type="EMBL" id="JAVEPI010000002">
    <property type="protein sequence ID" value="KAK1443898.1"/>
    <property type="molecule type" value="Genomic_DNA"/>
</dbReference>
<dbReference type="SFLD" id="SFLDF00344">
    <property type="entry name" value="ELP3-like"/>
    <property type="match status" value="1"/>
</dbReference>
<feature type="region of interest" description="Disordered" evidence="16">
    <location>
        <begin position="85"/>
        <end position="188"/>
    </location>
</feature>
<evidence type="ECO:0000256" key="14">
    <source>
        <dbReference type="ARBA" id="ARBA00044771"/>
    </source>
</evidence>
<dbReference type="GO" id="GO:0106261">
    <property type="term" value="F:tRNA uridine(34) acetyltransferase activity"/>
    <property type="evidence" value="ECO:0007669"/>
    <property type="project" value="UniProtKB-EC"/>
</dbReference>
<dbReference type="GO" id="GO:0000049">
    <property type="term" value="F:tRNA binding"/>
    <property type="evidence" value="ECO:0007669"/>
    <property type="project" value="UniProtKB-KW"/>
</dbReference>
<protein>
    <recommendedName>
        <fullName evidence="14">tRNA carboxymethyluridine synthase</fullName>
        <ecNumber evidence="14">2.3.1.311</ecNumber>
    </recommendedName>
</protein>
<dbReference type="SFLD" id="SFLDS00029">
    <property type="entry name" value="Radical_SAM"/>
    <property type="match status" value="1"/>
</dbReference>
<dbReference type="GO" id="GO:0005634">
    <property type="term" value="C:nucleus"/>
    <property type="evidence" value="ECO:0007669"/>
    <property type="project" value="TreeGrafter"/>
</dbReference>
<proteinExistence type="inferred from homology"/>
<gene>
    <name evidence="18" type="ORF">BgAZ_207740</name>
</gene>
<dbReference type="Gene3D" id="3.40.630.30">
    <property type="match status" value="1"/>
</dbReference>
<keyword evidence="6" id="KW-0808">Transferase</keyword>
<dbReference type="InterPro" id="IPR007197">
    <property type="entry name" value="rSAM"/>
</dbReference>
<evidence type="ECO:0000256" key="7">
    <source>
        <dbReference type="ARBA" id="ARBA00022691"/>
    </source>
</evidence>
<dbReference type="InterPro" id="IPR034687">
    <property type="entry name" value="ELP3-like"/>
</dbReference>
<dbReference type="GO" id="GO:0046872">
    <property type="term" value="F:metal ion binding"/>
    <property type="evidence" value="ECO:0007669"/>
    <property type="project" value="UniProtKB-KW"/>
</dbReference>
<reference evidence="18" key="1">
    <citation type="submission" date="2023-08" db="EMBL/GenBank/DDBJ databases">
        <title>Draft sequence of the Babesia gibsoni genome.</title>
        <authorList>
            <person name="Yamagishi J.Y."/>
            <person name="Xuan X.X."/>
        </authorList>
    </citation>
    <scope>NUCLEOTIDE SEQUENCE</scope>
    <source>
        <strain evidence="18">Azabu</strain>
    </source>
</reference>
<evidence type="ECO:0000259" key="17">
    <source>
        <dbReference type="PROSITE" id="PS51918"/>
    </source>
</evidence>
<dbReference type="InterPro" id="IPR013785">
    <property type="entry name" value="Aldolase_TIM"/>
</dbReference>
<comment type="pathway">
    <text evidence="2">tRNA modification.</text>
</comment>
<evidence type="ECO:0000256" key="4">
    <source>
        <dbReference type="ARBA" id="ARBA00022485"/>
    </source>
</evidence>
<organism evidence="18 19">
    <name type="scientific">Babesia gibsoni</name>
    <dbReference type="NCBI Taxonomy" id="33632"/>
    <lineage>
        <taxon>Eukaryota</taxon>
        <taxon>Sar</taxon>
        <taxon>Alveolata</taxon>
        <taxon>Apicomplexa</taxon>
        <taxon>Aconoidasida</taxon>
        <taxon>Piroplasmida</taxon>
        <taxon>Babesiidae</taxon>
        <taxon>Babesia</taxon>
    </lineage>
</organism>